<evidence type="ECO:0000256" key="5">
    <source>
        <dbReference type="ARBA" id="ARBA00022833"/>
    </source>
</evidence>
<gene>
    <name evidence="21" type="primary">AUGUSTUS-3.0.2_30765</name>
    <name evidence="21" type="ORF">TcasGA2_TC030765</name>
</gene>
<feature type="domain" description="PHD-type" evidence="18">
    <location>
        <begin position="1001"/>
        <end position="1051"/>
    </location>
</feature>
<keyword evidence="6" id="KW-0805">Transcription regulation</keyword>
<dbReference type="Pfam" id="PF15612">
    <property type="entry name" value="WHIM1"/>
    <property type="match status" value="1"/>
</dbReference>
<dbReference type="CDD" id="cd05504">
    <property type="entry name" value="Bromo_Acf1_like"/>
    <property type="match status" value="1"/>
</dbReference>
<dbReference type="Pfam" id="PF15613">
    <property type="entry name" value="WSD"/>
    <property type="match status" value="1"/>
</dbReference>
<feature type="region of interest" description="Disordered" evidence="16">
    <location>
        <begin position="1056"/>
        <end position="1111"/>
    </location>
</feature>
<dbReference type="SMART" id="SM00297">
    <property type="entry name" value="BROMO"/>
    <property type="match status" value="1"/>
</dbReference>
<evidence type="ECO:0000256" key="13">
    <source>
        <dbReference type="PROSITE-ProRule" id="PRU00146"/>
    </source>
</evidence>
<evidence type="ECO:0000256" key="10">
    <source>
        <dbReference type="ARBA" id="ARBA00023242"/>
    </source>
</evidence>
<feature type="domain" description="DDT" evidence="19">
    <location>
        <begin position="352"/>
        <end position="417"/>
    </location>
</feature>
<dbReference type="Pfam" id="PF02791">
    <property type="entry name" value="DDT"/>
    <property type="match status" value="1"/>
</dbReference>
<dbReference type="InterPro" id="IPR036427">
    <property type="entry name" value="Bromodomain-like_sf"/>
</dbReference>
<dbReference type="InterPro" id="IPR013083">
    <property type="entry name" value="Znf_RING/FYVE/PHD"/>
</dbReference>
<dbReference type="InterPro" id="IPR011011">
    <property type="entry name" value="Znf_FYVE_PHD"/>
</dbReference>
<evidence type="ECO:0000256" key="3">
    <source>
        <dbReference type="ARBA" id="ARBA00022723"/>
    </source>
</evidence>
<evidence type="ECO:0000256" key="6">
    <source>
        <dbReference type="ARBA" id="ARBA00023015"/>
    </source>
</evidence>
<evidence type="ECO:0000313" key="22">
    <source>
        <dbReference type="Proteomes" id="UP000007266"/>
    </source>
</evidence>
<accession>D6WU14</accession>
<keyword evidence="9" id="KW-0804">Transcription</keyword>
<dbReference type="Proteomes" id="UP000007266">
    <property type="component" value="Linkage group 7"/>
</dbReference>
<evidence type="ECO:0000259" key="17">
    <source>
        <dbReference type="PROSITE" id="PS50014"/>
    </source>
</evidence>
<dbReference type="EMBL" id="KQ971352">
    <property type="protein sequence ID" value="EFA07691.2"/>
    <property type="molecule type" value="Genomic_DNA"/>
</dbReference>
<keyword evidence="22" id="KW-1185">Reference proteome</keyword>
<evidence type="ECO:0000256" key="4">
    <source>
        <dbReference type="ARBA" id="ARBA00022771"/>
    </source>
</evidence>
<feature type="compositionally biased region" description="Acidic residues" evidence="16">
    <location>
        <begin position="1070"/>
        <end position="1105"/>
    </location>
</feature>
<evidence type="ECO:0000256" key="2">
    <source>
        <dbReference type="ARBA" id="ARBA00022553"/>
    </source>
</evidence>
<dbReference type="OrthoDB" id="332390at2759"/>
<reference evidence="21 22" key="2">
    <citation type="journal article" date="2010" name="Nucleic Acids Res.">
        <title>BeetleBase in 2010: revisions to provide comprehensive genomic information for Tribolium castaneum.</title>
        <authorList>
            <person name="Kim H.S."/>
            <person name="Murphy T."/>
            <person name="Xia J."/>
            <person name="Caragea D."/>
            <person name="Park Y."/>
            <person name="Beeman R.W."/>
            <person name="Lorenzen M.D."/>
            <person name="Butcher S."/>
            <person name="Manak J.R."/>
            <person name="Brown S.J."/>
        </authorList>
    </citation>
    <scope>GENOME REANNOTATION</scope>
    <source>
        <strain evidence="21 22">Georgia GA2</strain>
    </source>
</reference>
<dbReference type="InterPro" id="IPR001965">
    <property type="entry name" value="Znf_PHD"/>
</dbReference>
<proteinExistence type="predicted"/>
<evidence type="ECO:0000256" key="14">
    <source>
        <dbReference type="PROSITE-ProRule" id="PRU00475"/>
    </source>
</evidence>
<dbReference type="SUPFAM" id="SSF47370">
    <property type="entry name" value="Bromodomain"/>
    <property type="match status" value="1"/>
</dbReference>
<evidence type="ECO:0000313" key="21">
    <source>
        <dbReference type="EMBL" id="EFA07691.2"/>
    </source>
</evidence>
<dbReference type="InParanoid" id="D6WU14"/>
<dbReference type="SUPFAM" id="SSF57903">
    <property type="entry name" value="FYVE/PHD zinc finger"/>
    <property type="match status" value="2"/>
</dbReference>
<evidence type="ECO:0000259" key="20">
    <source>
        <dbReference type="PROSITE" id="PS51136"/>
    </source>
</evidence>
<dbReference type="PROSITE" id="PS01359">
    <property type="entry name" value="ZF_PHD_1"/>
    <property type="match status" value="1"/>
</dbReference>
<dbReference type="PANTHER" id="PTHR46510:SF1">
    <property type="entry name" value="BROMODOMAIN ADJACENT TO ZINC FINGER DOMAIN PROTEIN 1A"/>
    <property type="match status" value="1"/>
</dbReference>
<dbReference type="STRING" id="7070.D6WU14"/>
<dbReference type="InterPro" id="IPR028942">
    <property type="entry name" value="WHIM1_dom"/>
</dbReference>
<dbReference type="GO" id="GO:0000785">
    <property type="term" value="C:chromatin"/>
    <property type="evidence" value="ECO:0007669"/>
    <property type="project" value="UniProtKB-ARBA"/>
</dbReference>
<evidence type="ECO:0000256" key="7">
    <source>
        <dbReference type="ARBA" id="ARBA00023054"/>
    </source>
</evidence>
<dbReference type="PROSITE" id="PS50014">
    <property type="entry name" value="BROMODOMAIN_2"/>
    <property type="match status" value="1"/>
</dbReference>
<keyword evidence="3" id="KW-0479">Metal-binding</keyword>
<dbReference type="GO" id="GO:0005634">
    <property type="term" value="C:nucleus"/>
    <property type="evidence" value="ECO:0000318"/>
    <property type="project" value="GO_Central"/>
</dbReference>
<feature type="domain" description="WAC" evidence="20">
    <location>
        <begin position="22"/>
        <end position="130"/>
    </location>
</feature>
<dbReference type="GO" id="GO:0000781">
    <property type="term" value="C:chromosome, telomeric region"/>
    <property type="evidence" value="ECO:0007669"/>
    <property type="project" value="GOC"/>
</dbReference>
<evidence type="ECO:0000256" key="1">
    <source>
        <dbReference type="ARBA" id="ARBA00004123"/>
    </source>
</evidence>
<keyword evidence="8 12" id="KW-0103">Bromodomain</keyword>
<evidence type="ECO:0000256" key="11">
    <source>
        <dbReference type="ARBA" id="ARBA00068253"/>
    </source>
</evidence>
<dbReference type="GO" id="GO:0031509">
    <property type="term" value="P:subtelomeric heterochromatin formation"/>
    <property type="evidence" value="ECO:0000318"/>
    <property type="project" value="GO_Central"/>
</dbReference>
<dbReference type="Pfam" id="PF00439">
    <property type="entry name" value="Bromodomain"/>
    <property type="match status" value="1"/>
</dbReference>
<keyword evidence="2" id="KW-0597">Phosphoprotein</keyword>
<dbReference type="FunFam" id="3.30.40.10:FF:000300">
    <property type="entry name" value="Bromodomain adjacent to zinc finger domain protein 1A"/>
    <property type="match status" value="1"/>
</dbReference>
<dbReference type="OMA" id="NDLVFCC"/>
<feature type="compositionally biased region" description="Polar residues" evidence="16">
    <location>
        <begin position="145"/>
        <end position="156"/>
    </location>
</feature>
<feature type="region of interest" description="Disordered" evidence="16">
    <location>
        <begin position="1202"/>
        <end position="1229"/>
    </location>
</feature>
<comment type="subcellular location">
    <subcellularLocation>
        <location evidence="1 14">Nucleus</location>
    </subcellularLocation>
</comment>
<dbReference type="PANTHER" id="PTHR46510">
    <property type="entry name" value="BROMODOMAIN ADJACENT TO ZINC FINGER DOMAIN PROTEIN 1A"/>
    <property type="match status" value="1"/>
</dbReference>
<dbReference type="InterPro" id="IPR037325">
    <property type="entry name" value="Acf1_Bromo"/>
</dbReference>
<dbReference type="HOGENOM" id="CLU_002479_0_0_1"/>
<dbReference type="PROSITE" id="PS50016">
    <property type="entry name" value="ZF_PHD_2"/>
    <property type="match status" value="2"/>
</dbReference>
<dbReference type="KEGG" id="tca:660079"/>
<keyword evidence="4 13" id="KW-0863">Zinc-finger</keyword>
<dbReference type="FunCoup" id="D6WU14">
    <property type="interactions" value="1095"/>
</dbReference>
<dbReference type="SMART" id="SM00571">
    <property type="entry name" value="DDT"/>
    <property type="match status" value="1"/>
</dbReference>
<evidence type="ECO:0000256" key="8">
    <source>
        <dbReference type="ARBA" id="ARBA00023117"/>
    </source>
</evidence>
<evidence type="ECO:0000256" key="9">
    <source>
        <dbReference type="ARBA" id="ARBA00023163"/>
    </source>
</evidence>
<dbReference type="eggNOG" id="KOG1245">
    <property type="taxonomic scope" value="Eukaryota"/>
</dbReference>
<dbReference type="GO" id="GO:0008270">
    <property type="term" value="F:zinc ion binding"/>
    <property type="evidence" value="ECO:0007669"/>
    <property type="project" value="UniProtKB-KW"/>
</dbReference>
<evidence type="ECO:0000256" key="16">
    <source>
        <dbReference type="SAM" id="MobiDB-lite"/>
    </source>
</evidence>
<dbReference type="SMART" id="SM00249">
    <property type="entry name" value="PHD"/>
    <property type="match status" value="2"/>
</dbReference>
<feature type="region of interest" description="Disordered" evidence="16">
    <location>
        <begin position="140"/>
        <end position="162"/>
    </location>
</feature>
<feature type="domain" description="PHD-type" evidence="18">
    <location>
        <begin position="1110"/>
        <end position="1157"/>
    </location>
</feature>
<feature type="domain" description="Bromo" evidence="17">
    <location>
        <begin position="1245"/>
        <end position="1315"/>
    </location>
</feature>
<evidence type="ECO:0000256" key="12">
    <source>
        <dbReference type="PROSITE-ProRule" id="PRU00035"/>
    </source>
</evidence>
<dbReference type="InterPro" id="IPR013136">
    <property type="entry name" value="WSTF_Acf1_Cbp146"/>
</dbReference>
<dbReference type="InterPro" id="IPR047171">
    <property type="entry name" value="BAZ1A"/>
</dbReference>
<dbReference type="InterPro" id="IPR019786">
    <property type="entry name" value="Zinc_finger_PHD-type_CS"/>
</dbReference>
<evidence type="ECO:0000259" key="18">
    <source>
        <dbReference type="PROSITE" id="PS50016"/>
    </source>
</evidence>
<dbReference type="PRINTS" id="PR00503">
    <property type="entry name" value="BROMODOMAIN"/>
</dbReference>
<evidence type="ECO:0000256" key="15">
    <source>
        <dbReference type="SAM" id="Coils"/>
    </source>
</evidence>
<dbReference type="Pfam" id="PF00628">
    <property type="entry name" value="PHD"/>
    <property type="match status" value="2"/>
</dbReference>
<dbReference type="PROSITE" id="PS51136">
    <property type="entry name" value="WAC"/>
    <property type="match status" value="1"/>
</dbReference>
<keyword evidence="7 15" id="KW-0175">Coiled coil</keyword>
<dbReference type="Pfam" id="PF10537">
    <property type="entry name" value="WAC_Acf1_DNA_bd"/>
    <property type="match status" value="1"/>
</dbReference>
<sequence>MPLLRRKPFEKAPVPEDIRDDEEVFYCGATNEIFRDYEDFSERMFLCNSMIWTCAMTGKPNLTYAEALESEENARKSLKEFPAELKIPLLYLASQTKRTSFVDMAEDVYLFTKDRYFIGENVETSFTETKWKDSHVLQVIPPPNKQTKSPTKNGNTNDKHCNPPANLYKYEIEHLDANDHDISEFMIVDCSQMRRKKGTYSREKCKLFLKQYAEQDSRGVFVIKPSALKAFNLDKITFDKIFGGQPPEFSPSKKFVKKTRQESLDKYLTKNTNFAKNGNSDLLERMRKKEEEFKRARQQKKEKKIEMKQKKKEENLQLAKQLKNWNKPKEDLELVDQKKLPKASPVKLKIADEYVGDVLMVLEFANTFSKLLHTKDFFPGGLTLEIMERALTENEVAGPLIDLFQMLLLALFHVQEEEASQYRTETETLNLKQEEISDNMNLQEATRLATIAAGWSKKYQGLPLAQLPLYSVTTSEVLRLHLLSSGAIIKMSGARWRYQQRGGYLSEDDPGLYLRLHSPHILKALKTHNVVELPIGEKLQILSCLMNQLLTYADVRDVVEERMENIRQAKHEYKTILSAEKKREQEFLTARFKLKKSVKTDEKAATELRKLEAEAEHRRMENQRKMVVLQKAVYEKQVLLGQDRAFRRFYRLESIPGFFLNSEEENPGTCLSNIIEQMPHLVNATRDEVLDHLKKTLKESNSSDKENSPAKNRKNGQCNGVLDQKIELCDDLMMCSANPDTCVVHSNERRKNLWGFYHENEQIDQLIDGLNKRGVRESELQQNLTYNRDDIEKLIRETPVNSLNFEMESREEPKRRKVKPKYEDANLGYPPDMTPTDVLHNALIENILEMEEKIFAGSLGALNIKDREKWRSDLQNKNYKELDKNLAKRDENDLKELETDPSHYLIPDIDNNEIPLTQNEDIKGAIQSLAVVLAQVAQAVEPKFLKKPLGCVATGRNNSKMDENTIVKWEQSLLASTSFSQIFLHYSTLDSCILWAKSVLLAKCRICRRKNDSENMLLCDGCNLGVHLYCLKPKLKSIPPGDWFCDKCEQEKKPEVVESPPKKRPIFRDEEIDEEESEIEQLESNNEEEDTEDGEEEEEQDENEETSPKPDLCKTCGSGGEMVQCDKCTDSYHIECVEPPLRRAPRGPWFCTKCKKNNDRKRNYDTSYCNGTVVQRTGKINGQRRCAAKALYKIHDFAKSLREHSDSDDSSEEEVISRRATRRDEGRTDLPLHNSALHAVLSEVMKDANAWPFLRPVQKIEVPDYYDVITKPMDFGTIKYKLNMGEYKEDAQFMADALLVFQNCNTYNHTEDDVYKCGVQLLRLFQKKCRELGLKLPEEMDYNDPNARPKKKIRTK</sequence>
<dbReference type="InterPro" id="IPR001487">
    <property type="entry name" value="Bromodomain"/>
</dbReference>
<keyword evidence="5" id="KW-0862">Zinc</keyword>
<dbReference type="PROSITE" id="PS50827">
    <property type="entry name" value="DDT"/>
    <property type="match status" value="1"/>
</dbReference>
<organism evidence="21 22">
    <name type="scientific">Tribolium castaneum</name>
    <name type="common">Red flour beetle</name>
    <dbReference type="NCBI Taxonomy" id="7070"/>
    <lineage>
        <taxon>Eukaryota</taxon>
        <taxon>Metazoa</taxon>
        <taxon>Ecdysozoa</taxon>
        <taxon>Arthropoda</taxon>
        <taxon>Hexapoda</taxon>
        <taxon>Insecta</taxon>
        <taxon>Pterygota</taxon>
        <taxon>Neoptera</taxon>
        <taxon>Endopterygota</taxon>
        <taxon>Coleoptera</taxon>
        <taxon>Polyphaga</taxon>
        <taxon>Cucujiformia</taxon>
        <taxon>Tenebrionidae</taxon>
        <taxon>Tenebrionidae incertae sedis</taxon>
        <taxon>Tribolium</taxon>
    </lineage>
</organism>
<dbReference type="InterPro" id="IPR018501">
    <property type="entry name" value="DDT_dom"/>
</dbReference>
<feature type="coiled-coil region" evidence="15">
    <location>
        <begin position="279"/>
        <end position="317"/>
    </location>
</feature>
<dbReference type="Gene3D" id="1.20.920.10">
    <property type="entry name" value="Bromodomain-like"/>
    <property type="match status" value="1"/>
</dbReference>
<name>D6WU14_TRICA</name>
<reference evidence="21 22" key="1">
    <citation type="journal article" date="2008" name="Nature">
        <title>The genome of the model beetle and pest Tribolium castaneum.</title>
        <authorList>
            <consortium name="Tribolium Genome Sequencing Consortium"/>
            <person name="Richards S."/>
            <person name="Gibbs R.A."/>
            <person name="Weinstock G.M."/>
            <person name="Brown S.J."/>
            <person name="Denell R."/>
            <person name="Beeman R.W."/>
            <person name="Gibbs R."/>
            <person name="Beeman R.W."/>
            <person name="Brown S.J."/>
            <person name="Bucher G."/>
            <person name="Friedrich M."/>
            <person name="Grimmelikhuijzen C.J."/>
            <person name="Klingler M."/>
            <person name="Lorenzen M."/>
            <person name="Richards S."/>
            <person name="Roth S."/>
            <person name="Schroder R."/>
            <person name="Tautz D."/>
            <person name="Zdobnov E.M."/>
            <person name="Muzny D."/>
            <person name="Gibbs R.A."/>
            <person name="Weinstock G.M."/>
            <person name="Attaway T."/>
            <person name="Bell S."/>
            <person name="Buhay C.J."/>
            <person name="Chandrabose M.N."/>
            <person name="Chavez D."/>
            <person name="Clerk-Blankenburg K.P."/>
            <person name="Cree A."/>
            <person name="Dao M."/>
            <person name="Davis C."/>
            <person name="Chacko J."/>
            <person name="Dinh H."/>
            <person name="Dugan-Rocha S."/>
            <person name="Fowler G."/>
            <person name="Garner T.T."/>
            <person name="Garnes J."/>
            <person name="Gnirke A."/>
            <person name="Hawes A."/>
            <person name="Hernandez J."/>
            <person name="Hines S."/>
            <person name="Holder M."/>
            <person name="Hume J."/>
            <person name="Jhangiani S.N."/>
            <person name="Joshi V."/>
            <person name="Khan Z.M."/>
            <person name="Jackson L."/>
            <person name="Kovar C."/>
            <person name="Kowis A."/>
            <person name="Lee S."/>
            <person name="Lewis L.R."/>
            <person name="Margolis J."/>
            <person name="Morgan M."/>
            <person name="Nazareth L.V."/>
            <person name="Nguyen N."/>
            <person name="Okwuonu G."/>
            <person name="Parker D."/>
            <person name="Richards S."/>
            <person name="Ruiz S.J."/>
            <person name="Santibanez J."/>
            <person name="Savard J."/>
            <person name="Scherer S.E."/>
            <person name="Schneider B."/>
            <person name="Sodergren E."/>
            <person name="Tautz D."/>
            <person name="Vattahil S."/>
            <person name="Villasana D."/>
            <person name="White C.S."/>
            <person name="Wright R."/>
            <person name="Park Y."/>
            <person name="Beeman R.W."/>
            <person name="Lord J."/>
            <person name="Oppert B."/>
            <person name="Lorenzen M."/>
            <person name="Brown S."/>
            <person name="Wang L."/>
            <person name="Savard J."/>
            <person name="Tautz D."/>
            <person name="Richards S."/>
            <person name="Weinstock G."/>
            <person name="Gibbs R.A."/>
            <person name="Liu Y."/>
            <person name="Worley K."/>
            <person name="Weinstock G."/>
            <person name="Elsik C.G."/>
            <person name="Reese J.T."/>
            <person name="Elhaik E."/>
            <person name="Landan G."/>
            <person name="Graur D."/>
            <person name="Arensburger P."/>
            <person name="Atkinson P."/>
            <person name="Beeman R.W."/>
            <person name="Beidler J."/>
            <person name="Brown S.J."/>
            <person name="Demuth J.P."/>
            <person name="Drury D.W."/>
            <person name="Du Y.Z."/>
            <person name="Fujiwara H."/>
            <person name="Lorenzen M."/>
            <person name="Maselli V."/>
            <person name="Osanai M."/>
            <person name="Park Y."/>
            <person name="Robertson H.M."/>
            <person name="Tu Z."/>
            <person name="Wang J.J."/>
            <person name="Wang S."/>
            <person name="Richards S."/>
            <person name="Song H."/>
            <person name="Zhang L."/>
            <person name="Sodergren E."/>
            <person name="Werner D."/>
            <person name="Stanke M."/>
            <person name="Morgenstern B."/>
            <person name="Solovyev V."/>
            <person name="Kosarev P."/>
            <person name="Brown G."/>
            <person name="Chen H.C."/>
            <person name="Ermolaeva O."/>
            <person name="Hlavina W."/>
            <person name="Kapustin Y."/>
            <person name="Kiryutin B."/>
            <person name="Kitts P."/>
            <person name="Maglott D."/>
            <person name="Pruitt K."/>
            <person name="Sapojnikov V."/>
            <person name="Souvorov A."/>
            <person name="Mackey A.J."/>
            <person name="Waterhouse R.M."/>
            <person name="Wyder S."/>
            <person name="Zdobnov E.M."/>
            <person name="Zdobnov E.M."/>
            <person name="Wyder S."/>
            <person name="Kriventseva E.V."/>
            <person name="Kadowaki T."/>
            <person name="Bork P."/>
            <person name="Aranda M."/>
            <person name="Bao R."/>
            <person name="Beermann A."/>
            <person name="Berns N."/>
            <person name="Bolognesi R."/>
            <person name="Bonneton F."/>
            <person name="Bopp D."/>
            <person name="Brown S.J."/>
            <person name="Bucher G."/>
            <person name="Butts T."/>
            <person name="Chaumot A."/>
            <person name="Denell R.E."/>
            <person name="Ferrier D.E."/>
            <person name="Friedrich M."/>
            <person name="Gordon C.M."/>
            <person name="Jindra M."/>
            <person name="Klingler M."/>
            <person name="Lan Q."/>
            <person name="Lattorff H.M."/>
            <person name="Laudet V."/>
            <person name="von Levetsow C."/>
            <person name="Liu Z."/>
            <person name="Lutz R."/>
            <person name="Lynch J.A."/>
            <person name="da Fonseca R.N."/>
            <person name="Posnien N."/>
            <person name="Reuter R."/>
            <person name="Roth S."/>
            <person name="Savard J."/>
            <person name="Schinko J.B."/>
            <person name="Schmitt C."/>
            <person name="Schoppmeier M."/>
            <person name="Schroder R."/>
            <person name="Shippy T.D."/>
            <person name="Simonnet F."/>
            <person name="Marques-Souza H."/>
            <person name="Tautz D."/>
            <person name="Tomoyasu Y."/>
            <person name="Trauner J."/>
            <person name="Van der Zee M."/>
            <person name="Vervoort M."/>
            <person name="Wittkopp N."/>
            <person name="Wimmer E.A."/>
            <person name="Yang X."/>
            <person name="Jones A.K."/>
            <person name="Sattelle D.B."/>
            <person name="Ebert P.R."/>
            <person name="Nelson D."/>
            <person name="Scott J.G."/>
            <person name="Beeman R.W."/>
            <person name="Muthukrishnan S."/>
            <person name="Kramer K.J."/>
            <person name="Arakane Y."/>
            <person name="Beeman R.W."/>
            <person name="Zhu Q."/>
            <person name="Hogenkamp D."/>
            <person name="Dixit R."/>
            <person name="Oppert B."/>
            <person name="Jiang H."/>
            <person name="Zou Z."/>
            <person name="Marshall J."/>
            <person name="Elpidina E."/>
            <person name="Vinokurov K."/>
            <person name="Oppert C."/>
            <person name="Zou Z."/>
            <person name="Evans J."/>
            <person name="Lu Z."/>
            <person name="Zhao P."/>
            <person name="Sumathipala N."/>
            <person name="Altincicek B."/>
            <person name="Vilcinskas A."/>
            <person name="Williams M."/>
            <person name="Hultmark D."/>
            <person name="Hetru C."/>
            <person name="Jiang H."/>
            <person name="Grimmelikhuijzen C.J."/>
            <person name="Hauser F."/>
            <person name="Cazzamali G."/>
            <person name="Williamson M."/>
            <person name="Park Y."/>
            <person name="Li B."/>
            <person name="Tanaka Y."/>
            <person name="Predel R."/>
            <person name="Neupert S."/>
            <person name="Schachtner J."/>
            <person name="Verleyen P."/>
            <person name="Raible F."/>
            <person name="Bork P."/>
            <person name="Friedrich M."/>
            <person name="Walden K.K."/>
            <person name="Robertson H.M."/>
            <person name="Angeli S."/>
            <person name="Foret S."/>
            <person name="Bucher G."/>
            <person name="Schuetz S."/>
            <person name="Maleszka R."/>
            <person name="Wimmer E.A."/>
            <person name="Beeman R.W."/>
            <person name="Lorenzen M."/>
            <person name="Tomoyasu Y."/>
            <person name="Miller S.C."/>
            <person name="Grossmann D."/>
            <person name="Bucher G."/>
        </authorList>
    </citation>
    <scope>NUCLEOTIDE SEQUENCE [LARGE SCALE GENOMIC DNA]</scope>
    <source>
        <strain evidence="21 22">Georgia GA2</strain>
    </source>
</reference>
<protein>
    <recommendedName>
        <fullName evidence="11">Bromodomain adjacent to zinc finger domain protein 1A</fullName>
    </recommendedName>
</protein>
<dbReference type="Gene3D" id="3.30.40.10">
    <property type="entry name" value="Zinc/RING finger domain, C3HC4 (zinc finger)"/>
    <property type="match status" value="2"/>
</dbReference>
<evidence type="ECO:0000259" key="19">
    <source>
        <dbReference type="PROSITE" id="PS50827"/>
    </source>
</evidence>
<dbReference type="InterPro" id="IPR019787">
    <property type="entry name" value="Znf_PHD-finger"/>
</dbReference>
<keyword evidence="10 14" id="KW-0539">Nucleus</keyword>
<dbReference type="InterPro" id="IPR028941">
    <property type="entry name" value="WHIM2_dom"/>
</dbReference>